<evidence type="ECO:0000256" key="5">
    <source>
        <dbReference type="ARBA" id="ARBA00023180"/>
    </source>
</evidence>
<reference evidence="7" key="1">
    <citation type="submission" date="2015-03" db="EMBL/GenBank/DDBJ databases">
        <title>A transcriptome of Araucaria cunninghamii, an australian fine timber species.</title>
        <authorList>
            <person name="Jing Yi C.J.Y."/>
            <person name="Yin San L.Y.S."/>
            <person name="Abdul Karim S.S."/>
            <person name="Wan Azmi N.N."/>
            <person name="Hercus R.R."/>
            <person name="Croft L.L."/>
        </authorList>
    </citation>
    <scope>NUCLEOTIDE SEQUENCE</scope>
    <source>
        <strain evidence="7">MI0301</strain>
        <tissue evidence="7">Leaf</tissue>
    </source>
</reference>
<accession>A0A0D6QWP3</accession>
<dbReference type="SUPFAM" id="SSF53474">
    <property type="entry name" value="alpha/beta-Hydrolases"/>
    <property type="match status" value="1"/>
</dbReference>
<dbReference type="GO" id="GO:0006508">
    <property type="term" value="P:proteolysis"/>
    <property type="evidence" value="ECO:0007669"/>
    <property type="project" value="UniProtKB-KW"/>
</dbReference>
<dbReference type="EMBL" id="GCKF01044564">
    <property type="protein sequence ID" value="JAG94110.1"/>
    <property type="molecule type" value="Transcribed_RNA"/>
</dbReference>
<evidence type="ECO:0000256" key="1">
    <source>
        <dbReference type="ARBA" id="ARBA00011079"/>
    </source>
</evidence>
<dbReference type="InterPro" id="IPR042269">
    <property type="entry name" value="Ser_carbopepase_S28_SKS"/>
</dbReference>
<dbReference type="MEROPS" id="S28.A03"/>
<dbReference type="PANTHER" id="PTHR11010">
    <property type="entry name" value="PROTEASE S28 PRO-X CARBOXYPEPTIDASE-RELATED"/>
    <property type="match status" value="1"/>
</dbReference>
<evidence type="ECO:0000256" key="3">
    <source>
        <dbReference type="ARBA" id="ARBA00022729"/>
    </source>
</evidence>
<comment type="similarity">
    <text evidence="1">Belongs to the peptidase S28 family.</text>
</comment>
<dbReference type="PANTHER" id="PTHR11010:SF38">
    <property type="entry name" value="LYSOSOMAL PRO-X CARBOXYPEPTIDASE"/>
    <property type="match status" value="1"/>
</dbReference>
<evidence type="ECO:0000256" key="6">
    <source>
        <dbReference type="SAM" id="SignalP"/>
    </source>
</evidence>
<name>A0A0D6QWP3_ARACU</name>
<keyword evidence="4" id="KW-0378">Hydrolase</keyword>
<protein>
    <recommendedName>
        <fullName evidence="8">Serine carboxypeptidase S28 family protein</fullName>
    </recommendedName>
</protein>
<evidence type="ECO:0000256" key="2">
    <source>
        <dbReference type="ARBA" id="ARBA00022670"/>
    </source>
</evidence>
<organism evidence="7">
    <name type="scientific">Araucaria cunninghamii</name>
    <name type="common">Hoop pine</name>
    <name type="synonym">Moreton Bay pine</name>
    <dbReference type="NCBI Taxonomy" id="56994"/>
    <lineage>
        <taxon>Eukaryota</taxon>
        <taxon>Viridiplantae</taxon>
        <taxon>Streptophyta</taxon>
        <taxon>Embryophyta</taxon>
        <taxon>Tracheophyta</taxon>
        <taxon>Spermatophyta</taxon>
        <taxon>Pinopsida</taxon>
        <taxon>Pinidae</taxon>
        <taxon>Conifers II</taxon>
        <taxon>Araucariales</taxon>
        <taxon>Araucariaceae</taxon>
        <taxon>Araucaria</taxon>
    </lineage>
</organism>
<evidence type="ECO:0000256" key="4">
    <source>
        <dbReference type="ARBA" id="ARBA00022801"/>
    </source>
</evidence>
<feature type="signal peptide" evidence="6">
    <location>
        <begin position="1"/>
        <end position="16"/>
    </location>
</feature>
<dbReference type="GO" id="GO:0008239">
    <property type="term" value="F:dipeptidyl-peptidase activity"/>
    <property type="evidence" value="ECO:0007669"/>
    <property type="project" value="TreeGrafter"/>
</dbReference>
<keyword evidence="2" id="KW-0645">Protease</keyword>
<evidence type="ECO:0000313" key="7">
    <source>
        <dbReference type="EMBL" id="JAG94110.1"/>
    </source>
</evidence>
<dbReference type="GO" id="GO:0070008">
    <property type="term" value="F:serine-type exopeptidase activity"/>
    <property type="evidence" value="ECO:0007669"/>
    <property type="project" value="InterPro"/>
</dbReference>
<keyword evidence="5" id="KW-0325">Glycoprotein</keyword>
<dbReference type="Pfam" id="PF05577">
    <property type="entry name" value="Peptidase_S28"/>
    <property type="match status" value="1"/>
</dbReference>
<dbReference type="Gene3D" id="3.40.50.1820">
    <property type="entry name" value="alpha/beta hydrolase"/>
    <property type="match status" value="1"/>
</dbReference>
<feature type="chain" id="PRO_5002311607" description="Serine carboxypeptidase S28 family protein" evidence="6">
    <location>
        <begin position="17"/>
        <end position="501"/>
    </location>
</feature>
<dbReference type="AlphaFoldDB" id="A0A0D6QWP3"/>
<dbReference type="InterPro" id="IPR029058">
    <property type="entry name" value="AB_hydrolase_fold"/>
</dbReference>
<proteinExistence type="inferred from homology"/>
<dbReference type="Gene3D" id="1.20.120.980">
    <property type="entry name" value="Serine carboxypeptidase S28, SKS domain"/>
    <property type="match status" value="1"/>
</dbReference>
<evidence type="ECO:0008006" key="8">
    <source>
        <dbReference type="Google" id="ProtNLM"/>
    </source>
</evidence>
<sequence>MLRKLLVFIFMIFIKCFEVGSPMFLRSPLSGRSFLGNRMNAAVLSSSQNDFKRDYETKYYQQILDHFTFTPRGTYDHTFQQRYLLVKKYWGGPRTYSPIFVYIGDEGDIEPIKDYTSSLMTQLATHSSALLVYIEHRYYGSSMPFGSEKESFRNATTLGYLTAEQAMADCATLIVDLKKNLSALDCPVVVLGGSYGGMLAAWFRLKYPHIAHGALAVSAPILYFEDITPQDAYSRIATKDFRSVSETCYTTIKNSWGEIDKVGSTPAGLAHLRKTFNTCQVFTNTTDLIDRLLYNYEEAAQYDYELVKAICEGIDGLPQGTDILTRISAGAAFYNNYNGNAKKCLDLKIDINQGFEWQRCTQMVMPFSYTPNTTMFPLDIFDMESYAEYCWRTYGVRPRANWITTEFGGHNIKRVLKRFGSNIIFSNGLRDPYSGAGVLESVSESIVALVAAEGVHCQDLRAPNSNDPQSVKEMRLKEIGIIRKWISKYKDDLRKNISNST</sequence>
<keyword evidence="3 6" id="KW-0732">Signal</keyword>
<dbReference type="InterPro" id="IPR008758">
    <property type="entry name" value="Peptidase_S28"/>
</dbReference>